<dbReference type="Proteomes" id="UP000187609">
    <property type="component" value="Unassembled WGS sequence"/>
</dbReference>
<dbReference type="EMBL" id="MJEQ01037186">
    <property type="protein sequence ID" value="OIT04184.1"/>
    <property type="molecule type" value="Genomic_DNA"/>
</dbReference>
<dbReference type="SMR" id="A0A1J6IUB8"/>
<evidence type="ECO:0000313" key="1">
    <source>
        <dbReference type="EMBL" id="OIT04184.1"/>
    </source>
</evidence>
<reference evidence="1" key="1">
    <citation type="submission" date="2016-11" db="EMBL/GenBank/DDBJ databases">
        <title>The genome of Nicotiana attenuata.</title>
        <authorList>
            <person name="Xu S."/>
            <person name="Brockmoeller T."/>
            <person name="Gaquerel E."/>
            <person name="Navarro A."/>
            <person name="Kuhl H."/>
            <person name="Gase K."/>
            <person name="Ling Z."/>
            <person name="Zhou W."/>
            <person name="Kreitzer C."/>
            <person name="Stanke M."/>
            <person name="Tang H."/>
            <person name="Lyons E."/>
            <person name="Pandey P."/>
            <person name="Pandey S.P."/>
            <person name="Timmermann B."/>
            <person name="Baldwin I.T."/>
        </authorList>
    </citation>
    <scope>NUCLEOTIDE SEQUENCE [LARGE SCALE GENOMIC DNA]</scope>
    <source>
        <strain evidence="1">UT</strain>
    </source>
</reference>
<evidence type="ECO:0000313" key="2">
    <source>
        <dbReference type="Proteomes" id="UP000187609"/>
    </source>
</evidence>
<name>A0A1J6IUB8_NICAT</name>
<keyword evidence="2" id="KW-1185">Reference proteome</keyword>
<protein>
    <recommendedName>
        <fullName evidence="3">Zinc finger GRF-type domain-containing protein</fullName>
    </recommendedName>
</protein>
<gene>
    <name evidence="1" type="ORF">A4A49_64326</name>
</gene>
<dbReference type="AlphaFoldDB" id="A0A1J6IUB8"/>
<organism evidence="1 2">
    <name type="scientific">Nicotiana attenuata</name>
    <name type="common">Coyote tobacco</name>
    <dbReference type="NCBI Taxonomy" id="49451"/>
    <lineage>
        <taxon>Eukaryota</taxon>
        <taxon>Viridiplantae</taxon>
        <taxon>Streptophyta</taxon>
        <taxon>Embryophyta</taxon>
        <taxon>Tracheophyta</taxon>
        <taxon>Spermatophyta</taxon>
        <taxon>Magnoliopsida</taxon>
        <taxon>eudicotyledons</taxon>
        <taxon>Gunneridae</taxon>
        <taxon>Pentapetalae</taxon>
        <taxon>asterids</taxon>
        <taxon>lamiids</taxon>
        <taxon>Solanales</taxon>
        <taxon>Solanaceae</taxon>
        <taxon>Nicotianoideae</taxon>
        <taxon>Nicotianeae</taxon>
        <taxon>Nicotiana</taxon>
    </lineage>
</organism>
<sequence>MSENSIASGSSHRCGWRLIANHFVAKTPTNAGRRFYKCLSSCGLWEWRDLKIPPHVAMVISNLNNSLKCVEVEKNYLKKMVADLEEADSQEKVKLKNIVAEMKGIKSTNLVAVSMMED</sequence>
<dbReference type="Gramene" id="OIT04184">
    <property type="protein sequence ID" value="OIT04184"/>
    <property type="gene ID" value="A4A49_64326"/>
</dbReference>
<accession>A0A1J6IUB8</accession>
<dbReference type="PANTHER" id="PTHR33248">
    <property type="entry name" value="ZINC ION-BINDING PROTEIN"/>
    <property type="match status" value="1"/>
</dbReference>
<evidence type="ECO:0008006" key="3">
    <source>
        <dbReference type="Google" id="ProtNLM"/>
    </source>
</evidence>
<proteinExistence type="predicted"/>
<comment type="caution">
    <text evidence="1">The sequence shown here is derived from an EMBL/GenBank/DDBJ whole genome shotgun (WGS) entry which is preliminary data.</text>
</comment>